<dbReference type="HOGENOM" id="CLU_1783408_0_0_11"/>
<evidence type="ECO:0000313" key="2">
    <source>
        <dbReference type="Proteomes" id="UP000000485"/>
    </source>
</evidence>
<keyword evidence="2" id="KW-1185">Reference proteome</keyword>
<proteinExistence type="predicted"/>
<accession>F8A305</accession>
<sequence length="145" mass="15615">MVIPDDAPDVIIGAVDVLRSILHPTERPDAFRWQVWAEGSVRPDGRVLKLFGDLTVTQGGWFGGSTSYVVVTFRGSSTPGDAVTDDEMLARYGPWAAHVLWDLATMNLRTVAAGSAGIGFELPSTTPVPLLRFDRDAGDEQEGAD</sequence>
<evidence type="ECO:0000313" key="1">
    <source>
        <dbReference type="EMBL" id="AEI11860.1"/>
    </source>
</evidence>
<reference evidence="2" key="1">
    <citation type="submission" date="2011-04" db="EMBL/GenBank/DDBJ databases">
        <title>Complete sequence of Cellvibrio gilvus ATCC 13127.</title>
        <authorList>
            <person name="Lucas S."/>
            <person name="Han J."/>
            <person name="Lapidus A."/>
            <person name="Cheng J.-F."/>
            <person name="Goodwin L."/>
            <person name="Pitluck S."/>
            <person name="Peters L."/>
            <person name="Munk A."/>
            <person name="Detter J.C."/>
            <person name="Han C."/>
            <person name="Tapia R."/>
            <person name="Land M."/>
            <person name="Hauser L."/>
            <person name="Kyrpides N."/>
            <person name="Ivanova N."/>
            <person name="Ovchinnikova G."/>
            <person name="Pagani I."/>
            <person name="Mead D."/>
            <person name="Brumm P."/>
            <person name="Woyke T."/>
        </authorList>
    </citation>
    <scope>NUCLEOTIDE SEQUENCE [LARGE SCALE GENOMIC DNA]</scope>
    <source>
        <strain evidence="2">ATCC 13127 / NRRL B-14078</strain>
    </source>
</reference>
<protein>
    <submittedName>
        <fullName evidence="1">Pyrrolo-quinoline quinone</fullName>
    </submittedName>
</protein>
<gene>
    <name evidence="1" type="ordered locus">Celgi_1341</name>
</gene>
<dbReference type="Proteomes" id="UP000000485">
    <property type="component" value="Chromosome"/>
</dbReference>
<dbReference type="STRING" id="593907.Celgi_1341"/>
<name>F8A305_CELGA</name>
<organism evidence="1 2">
    <name type="scientific">Cellulomonas gilvus (strain ATCC 13127 / NRRL B-14078)</name>
    <name type="common">Cellvibrio gilvus</name>
    <dbReference type="NCBI Taxonomy" id="593907"/>
    <lineage>
        <taxon>Bacteria</taxon>
        <taxon>Bacillati</taxon>
        <taxon>Actinomycetota</taxon>
        <taxon>Actinomycetes</taxon>
        <taxon>Micrococcales</taxon>
        <taxon>Cellulomonadaceae</taxon>
        <taxon>Cellulomonas</taxon>
    </lineage>
</organism>
<dbReference type="EMBL" id="CP002665">
    <property type="protein sequence ID" value="AEI11860.1"/>
    <property type="molecule type" value="Genomic_DNA"/>
</dbReference>
<dbReference type="AlphaFoldDB" id="F8A305"/>
<dbReference type="KEGG" id="cga:Celgi_1341"/>